<name>A0A6M1S5A1_9BACT</name>
<feature type="transmembrane region" description="Helical" evidence="1">
    <location>
        <begin position="114"/>
        <end position="140"/>
    </location>
</feature>
<evidence type="ECO:0000313" key="2">
    <source>
        <dbReference type="EMBL" id="NGO40440.1"/>
    </source>
</evidence>
<feature type="transmembrane region" description="Helical" evidence="1">
    <location>
        <begin position="18"/>
        <end position="37"/>
    </location>
</feature>
<sequence>MWTICRKELADHFHSTRFLLLFCLVFMVALVSTYMVADSIHKVLQGLPRASNVFLTLFTTPGRFFSVVQFIAYFGPLLGIILGFDAINRERHLRTLGKLLSQPIYRDAVINGKFLAGVITVTIVLVSLLLLLCGMGLIMLGVVPGAEEVARLAIYLLISITYVAFWLGLAILFSIFFRSLATSALACVALWIFFTFFMGLVADLAADAIRPVYSRQNLEQLMANERLAHALSLISPATLYAEATSTILDPFQRSTSRLLVVTPLEGLSLQRFQGPLPLDQSMFLVWPHVVLLIALTLVCFGIGYVTFLRQEIRTT</sequence>
<proteinExistence type="predicted"/>
<keyword evidence="1" id="KW-0472">Membrane</keyword>
<keyword evidence="3" id="KW-1185">Reference proteome</keyword>
<protein>
    <submittedName>
        <fullName evidence="2">ABC transporter permease</fullName>
    </submittedName>
</protein>
<evidence type="ECO:0000256" key="1">
    <source>
        <dbReference type="SAM" id="Phobius"/>
    </source>
</evidence>
<feature type="transmembrane region" description="Helical" evidence="1">
    <location>
        <begin position="184"/>
        <end position="206"/>
    </location>
</feature>
<evidence type="ECO:0000313" key="3">
    <source>
        <dbReference type="Proteomes" id="UP000477311"/>
    </source>
</evidence>
<keyword evidence="1" id="KW-1133">Transmembrane helix</keyword>
<dbReference type="EMBL" id="JAAKYA010000092">
    <property type="protein sequence ID" value="NGO40440.1"/>
    <property type="molecule type" value="Genomic_DNA"/>
</dbReference>
<accession>A0A6M1S5A1</accession>
<comment type="caution">
    <text evidence="2">The sequence shown here is derived from an EMBL/GenBank/DDBJ whole genome shotgun (WGS) entry which is preliminary data.</text>
</comment>
<dbReference type="PANTHER" id="PTHR43471">
    <property type="entry name" value="ABC TRANSPORTER PERMEASE"/>
    <property type="match status" value="1"/>
</dbReference>
<dbReference type="Proteomes" id="UP000477311">
    <property type="component" value="Unassembled WGS sequence"/>
</dbReference>
<feature type="transmembrane region" description="Helical" evidence="1">
    <location>
        <begin position="152"/>
        <end position="177"/>
    </location>
</feature>
<gene>
    <name evidence="2" type="ORF">G4L39_13715</name>
</gene>
<dbReference type="RefSeq" id="WP_165109043.1">
    <property type="nucleotide sequence ID" value="NZ_JAAKYA010000092.1"/>
</dbReference>
<dbReference type="PANTHER" id="PTHR43471:SF14">
    <property type="entry name" value="ABC-2 TYPE TRANSPORT SYSTEM PERMEASE PROTEIN"/>
    <property type="match status" value="1"/>
</dbReference>
<reference evidence="2 3" key="1">
    <citation type="submission" date="2020-02" db="EMBL/GenBank/DDBJ databases">
        <title>Draft genome sequence of Limisphaera ngatamarikiensis NGM72.4T, a thermophilic Verrucomicrobia grouped in subdivision 3.</title>
        <authorList>
            <person name="Carere C.R."/>
            <person name="Steen J."/>
            <person name="Hugenholtz P."/>
            <person name="Stott M.B."/>
        </authorList>
    </citation>
    <scope>NUCLEOTIDE SEQUENCE [LARGE SCALE GENOMIC DNA]</scope>
    <source>
        <strain evidence="2 3">NGM72.4</strain>
    </source>
</reference>
<dbReference type="Pfam" id="PF12679">
    <property type="entry name" value="ABC2_membrane_2"/>
    <property type="match status" value="1"/>
</dbReference>
<feature type="transmembrane region" description="Helical" evidence="1">
    <location>
        <begin position="64"/>
        <end position="84"/>
    </location>
</feature>
<feature type="transmembrane region" description="Helical" evidence="1">
    <location>
        <begin position="285"/>
        <end position="307"/>
    </location>
</feature>
<organism evidence="2 3">
    <name type="scientific">Limisphaera ngatamarikiensis</name>
    <dbReference type="NCBI Taxonomy" id="1324935"/>
    <lineage>
        <taxon>Bacteria</taxon>
        <taxon>Pseudomonadati</taxon>
        <taxon>Verrucomicrobiota</taxon>
        <taxon>Verrucomicrobiia</taxon>
        <taxon>Limisphaerales</taxon>
        <taxon>Limisphaeraceae</taxon>
        <taxon>Limisphaera</taxon>
    </lineage>
</organism>
<keyword evidence="1" id="KW-0812">Transmembrane</keyword>
<dbReference type="GO" id="GO:0005886">
    <property type="term" value="C:plasma membrane"/>
    <property type="evidence" value="ECO:0007669"/>
    <property type="project" value="UniProtKB-SubCell"/>
</dbReference>
<dbReference type="GO" id="GO:0140359">
    <property type="term" value="F:ABC-type transporter activity"/>
    <property type="evidence" value="ECO:0007669"/>
    <property type="project" value="InterPro"/>
</dbReference>
<dbReference type="AlphaFoldDB" id="A0A6M1S5A1"/>